<dbReference type="PANTHER" id="PTHR43124:SF3">
    <property type="entry name" value="CHLORAMPHENICOL EFFLUX PUMP RV0191"/>
    <property type="match status" value="1"/>
</dbReference>
<dbReference type="PANTHER" id="PTHR43124">
    <property type="entry name" value="PURINE EFFLUX PUMP PBUE"/>
    <property type="match status" value="1"/>
</dbReference>
<feature type="transmembrane region" description="Helical" evidence="7">
    <location>
        <begin position="355"/>
        <end position="373"/>
    </location>
</feature>
<evidence type="ECO:0000313" key="10">
    <source>
        <dbReference type="Proteomes" id="UP001241747"/>
    </source>
</evidence>
<evidence type="ECO:0000256" key="3">
    <source>
        <dbReference type="ARBA" id="ARBA00022692"/>
    </source>
</evidence>
<keyword evidence="3 7" id="KW-0812">Transmembrane</keyword>
<dbReference type="InterPro" id="IPR050189">
    <property type="entry name" value="MFS_Efflux_Transporters"/>
</dbReference>
<feature type="transmembrane region" description="Helical" evidence="7">
    <location>
        <begin position="503"/>
        <end position="519"/>
    </location>
</feature>
<reference evidence="9 10" key="1">
    <citation type="submission" date="2023-07" db="EMBL/GenBank/DDBJ databases">
        <title>Genomic Encyclopedia of Type Strains, Phase IV (KMG-IV): sequencing the most valuable type-strain genomes for metagenomic binning, comparative biology and taxonomic classification.</title>
        <authorList>
            <person name="Goeker M."/>
        </authorList>
    </citation>
    <scope>NUCLEOTIDE SEQUENCE [LARGE SCALE GENOMIC DNA]</scope>
    <source>
        <strain evidence="9 10">DSM 3770</strain>
    </source>
</reference>
<evidence type="ECO:0000256" key="1">
    <source>
        <dbReference type="ARBA" id="ARBA00004651"/>
    </source>
</evidence>
<evidence type="ECO:0000256" key="4">
    <source>
        <dbReference type="ARBA" id="ARBA00022989"/>
    </source>
</evidence>
<feature type="region of interest" description="Disordered" evidence="6">
    <location>
        <begin position="641"/>
        <end position="661"/>
    </location>
</feature>
<evidence type="ECO:0000256" key="5">
    <source>
        <dbReference type="ARBA" id="ARBA00023136"/>
    </source>
</evidence>
<keyword evidence="5 7" id="KW-0472">Membrane</keyword>
<dbReference type="Pfam" id="PF07690">
    <property type="entry name" value="MFS_1"/>
    <property type="match status" value="1"/>
</dbReference>
<feature type="transmembrane region" description="Helical" evidence="7">
    <location>
        <begin position="460"/>
        <end position="483"/>
    </location>
</feature>
<dbReference type="InterPro" id="IPR011701">
    <property type="entry name" value="MFS"/>
</dbReference>
<accession>A0ABU0LGL3</accession>
<feature type="transmembrane region" description="Helical" evidence="7">
    <location>
        <begin position="526"/>
        <end position="543"/>
    </location>
</feature>
<evidence type="ECO:0000259" key="8">
    <source>
        <dbReference type="PROSITE" id="PS50850"/>
    </source>
</evidence>
<name>A0ABU0LGL3_XANAG</name>
<keyword evidence="4 7" id="KW-1133">Transmembrane helix</keyword>
<dbReference type="RefSeq" id="WP_237345710.1">
    <property type="nucleotide sequence ID" value="NZ_JABWGX010000012.1"/>
</dbReference>
<dbReference type="PROSITE" id="PS50850">
    <property type="entry name" value="MFS"/>
    <property type="match status" value="1"/>
</dbReference>
<dbReference type="Gene3D" id="1.20.1250.20">
    <property type="entry name" value="MFS general substrate transporter like domains"/>
    <property type="match status" value="1"/>
</dbReference>
<feature type="transmembrane region" description="Helical" evidence="7">
    <location>
        <begin position="296"/>
        <end position="315"/>
    </location>
</feature>
<comment type="caution">
    <text evidence="9">The sequence shown here is derived from an EMBL/GenBank/DDBJ whole genome shotgun (WGS) entry which is preliminary data.</text>
</comment>
<gene>
    <name evidence="9" type="ORF">QOZ94_003095</name>
</gene>
<protein>
    <submittedName>
        <fullName evidence="9">MFS family arabinose efflux permease</fullName>
    </submittedName>
</protein>
<feature type="compositionally biased region" description="Low complexity" evidence="6">
    <location>
        <begin position="642"/>
        <end position="661"/>
    </location>
</feature>
<feature type="transmembrane region" description="Helical" evidence="7">
    <location>
        <begin position="413"/>
        <end position="434"/>
    </location>
</feature>
<sequence length="661" mass="66616">MIGLRAGITVAIALILCAALALIAWGAHRAAERTIVPAILEKAESVGRSAAALVERADAAGIPLDRLVGVRSYFDELRAANAEFAQIDLTLAGGGGVRSGIAADDDAPTVVRVPVMRDGRGLGEIAITIDPSVVWAQVAAVLVDVAFIGVVALLVALELVALVVGTRGIAAMTAVEQRVRGLARGLLSQWSSCTGTGAERLLAPVDAQVARLGARHAAACAAARARGDHALVTRLEMLAARTGIGDVTPGESALAGAIRPALFLFMLAEELTRPFLPRLAQSLAPAGGGIGPDTAASLPIVAFMAVVALCQIPFAGLSERLGRRHGFVLGALLAAAGYALSALSQHYLLFLGARVVSGIGYALVFVSAQGHVVDHSHGGGRSAALAVFVRAIMVACLCGPPIGGVIADRLGPSAALGASAVLAVVSLGVALMVVPRAPRRAAHVAVGVGDLLQATRAPRLMALLLGCAFPAKLLFAALCLLLVPLELQHQGYSAAAIGRFQMIYPLLMVLAVPLFAALADRLQARAAFVVAGGLVCGLGALAVPLYPSVALIVFALAMLGLGQALSIASQSALVADMAALPGFSSAGVLGLFRLVERSGNAAGPAAAGILLAAVGFSVTTAAMGVVVVAGAVAFALSGHRLSAPSGSRRATRAASSEGSPV</sequence>
<feature type="transmembrane region" description="Helical" evidence="7">
    <location>
        <begin position="385"/>
        <end position="407"/>
    </location>
</feature>
<proteinExistence type="predicted"/>
<organism evidence="9 10">
    <name type="scientific">Xanthobacter agilis</name>
    <dbReference type="NCBI Taxonomy" id="47492"/>
    <lineage>
        <taxon>Bacteria</taxon>
        <taxon>Pseudomonadati</taxon>
        <taxon>Pseudomonadota</taxon>
        <taxon>Alphaproteobacteria</taxon>
        <taxon>Hyphomicrobiales</taxon>
        <taxon>Xanthobacteraceae</taxon>
        <taxon>Xanthobacter</taxon>
    </lineage>
</organism>
<feature type="transmembrane region" description="Helical" evidence="7">
    <location>
        <begin position="327"/>
        <end position="349"/>
    </location>
</feature>
<dbReference type="Proteomes" id="UP001241747">
    <property type="component" value="Unassembled WGS sequence"/>
</dbReference>
<dbReference type="InterPro" id="IPR020846">
    <property type="entry name" value="MFS_dom"/>
</dbReference>
<evidence type="ECO:0000313" key="9">
    <source>
        <dbReference type="EMBL" id="MDQ0506286.1"/>
    </source>
</evidence>
<dbReference type="InterPro" id="IPR036259">
    <property type="entry name" value="MFS_trans_sf"/>
</dbReference>
<feature type="transmembrane region" description="Helical" evidence="7">
    <location>
        <begin position="607"/>
        <end position="636"/>
    </location>
</feature>
<keyword evidence="10" id="KW-1185">Reference proteome</keyword>
<dbReference type="SUPFAM" id="SSF103473">
    <property type="entry name" value="MFS general substrate transporter"/>
    <property type="match status" value="1"/>
</dbReference>
<feature type="domain" description="Major facilitator superfamily (MFS) profile" evidence="8">
    <location>
        <begin position="254"/>
        <end position="642"/>
    </location>
</feature>
<keyword evidence="2" id="KW-1003">Cell membrane</keyword>
<dbReference type="EMBL" id="JAUSVY010000007">
    <property type="protein sequence ID" value="MDQ0506286.1"/>
    <property type="molecule type" value="Genomic_DNA"/>
</dbReference>
<feature type="transmembrane region" description="Helical" evidence="7">
    <location>
        <begin position="574"/>
        <end position="595"/>
    </location>
</feature>
<evidence type="ECO:0000256" key="2">
    <source>
        <dbReference type="ARBA" id="ARBA00022475"/>
    </source>
</evidence>
<evidence type="ECO:0000256" key="7">
    <source>
        <dbReference type="SAM" id="Phobius"/>
    </source>
</evidence>
<comment type="subcellular location">
    <subcellularLocation>
        <location evidence="1">Cell membrane</location>
        <topology evidence="1">Multi-pass membrane protein</topology>
    </subcellularLocation>
</comment>
<evidence type="ECO:0000256" key="6">
    <source>
        <dbReference type="SAM" id="MobiDB-lite"/>
    </source>
</evidence>